<reference evidence="3" key="1">
    <citation type="submission" date="2022-10" db="EMBL/GenBank/DDBJ databases">
        <title>Genome assembly of Pristionchus species.</title>
        <authorList>
            <person name="Yoshida K."/>
            <person name="Sommer R.J."/>
        </authorList>
    </citation>
    <scope>NUCLEOTIDE SEQUENCE [LARGE SCALE GENOMIC DNA]</scope>
    <source>
        <strain evidence="3">RS5460</strain>
    </source>
</reference>
<dbReference type="Proteomes" id="UP001328107">
    <property type="component" value="Unassembled WGS sequence"/>
</dbReference>
<accession>A0AAN4Z858</accession>
<evidence type="ECO:0000313" key="3">
    <source>
        <dbReference type="Proteomes" id="UP001328107"/>
    </source>
</evidence>
<dbReference type="EMBL" id="BTRK01000001">
    <property type="protein sequence ID" value="GMR32965.1"/>
    <property type="molecule type" value="Genomic_DNA"/>
</dbReference>
<feature type="region of interest" description="Disordered" evidence="1">
    <location>
        <begin position="1"/>
        <end position="37"/>
    </location>
</feature>
<name>A0AAN4Z858_9BILA</name>
<feature type="non-terminal residue" evidence="2">
    <location>
        <position position="70"/>
    </location>
</feature>
<sequence>QIPRSTAVHSLDPLDPRAGDEKDDPLPQTERPSRARNGGMCYCAFEFNLPSSSLRNGMRSKARIRWTTST</sequence>
<evidence type="ECO:0000256" key="1">
    <source>
        <dbReference type="SAM" id="MobiDB-lite"/>
    </source>
</evidence>
<comment type="caution">
    <text evidence="2">The sequence shown here is derived from an EMBL/GenBank/DDBJ whole genome shotgun (WGS) entry which is preliminary data.</text>
</comment>
<organism evidence="2 3">
    <name type="scientific">Pristionchus mayeri</name>
    <dbReference type="NCBI Taxonomy" id="1317129"/>
    <lineage>
        <taxon>Eukaryota</taxon>
        <taxon>Metazoa</taxon>
        <taxon>Ecdysozoa</taxon>
        <taxon>Nematoda</taxon>
        <taxon>Chromadorea</taxon>
        <taxon>Rhabditida</taxon>
        <taxon>Rhabditina</taxon>
        <taxon>Diplogasteromorpha</taxon>
        <taxon>Diplogasteroidea</taxon>
        <taxon>Neodiplogasteridae</taxon>
        <taxon>Pristionchus</taxon>
    </lineage>
</organism>
<gene>
    <name evidence="2" type="ORF">PMAYCL1PPCAC_03160</name>
</gene>
<dbReference type="AlphaFoldDB" id="A0AAN4Z858"/>
<protein>
    <submittedName>
        <fullName evidence="2">Uncharacterized protein</fullName>
    </submittedName>
</protein>
<feature type="non-terminal residue" evidence="2">
    <location>
        <position position="1"/>
    </location>
</feature>
<evidence type="ECO:0000313" key="2">
    <source>
        <dbReference type="EMBL" id="GMR32965.1"/>
    </source>
</evidence>
<keyword evidence="3" id="KW-1185">Reference proteome</keyword>
<proteinExistence type="predicted"/>